<evidence type="ECO:0008006" key="4">
    <source>
        <dbReference type="Google" id="ProtNLM"/>
    </source>
</evidence>
<evidence type="ECO:0000313" key="3">
    <source>
        <dbReference type="Proteomes" id="UP000271678"/>
    </source>
</evidence>
<proteinExistence type="predicted"/>
<evidence type="ECO:0000313" key="2">
    <source>
        <dbReference type="EMBL" id="RNI16460.1"/>
    </source>
</evidence>
<dbReference type="AlphaFoldDB" id="A0A3M9LT42"/>
<accession>A0A3M9LT42</accession>
<name>A0A3M9LT42_9MICO</name>
<feature type="region of interest" description="Disordered" evidence="1">
    <location>
        <begin position="1"/>
        <end position="46"/>
    </location>
</feature>
<dbReference type="OrthoDB" id="5177627at2"/>
<protein>
    <recommendedName>
        <fullName evidence="4">DUF222 domain-containing protein</fullName>
    </recommendedName>
</protein>
<gene>
    <name evidence="2" type="ORF">EFY87_19945</name>
</gene>
<keyword evidence="3" id="KW-1185">Reference proteome</keyword>
<sequence length="195" mass="19518">MTTNDPGPLVPSEVEVSGVPGGDVSGDPVDSPVIQGESPSSAAPAAPAVAVPGRAAEILEMAREFRAALDEVPGALYQLGEEGLSDLMTQLMGVHVRAAQVATVVVAEAHIRGEVNTSMSASGVQWITAHAVEAGTMVEPRDAKTMAVVAQACGDRRNAVVAGAVREGSCTVAVARAAVSNADKVAPGVTDGVAG</sequence>
<dbReference type="Proteomes" id="UP000271678">
    <property type="component" value="Unassembled WGS sequence"/>
</dbReference>
<dbReference type="RefSeq" id="WP_123273228.1">
    <property type="nucleotide sequence ID" value="NZ_RJJQ01000048.1"/>
</dbReference>
<reference evidence="2 3" key="1">
    <citation type="submission" date="2018-11" db="EMBL/GenBank/DDBJ databases">
        <title>Draft genome of Simplicispira Flexivirga sp. BO-16.</title>
        <authorList>
            <person name="Im W.T."/>
        </authorList>
    </citation>
    <scope>NUCLEOTIDE SEQUENCE [LARGE SCALE GENOMIC DNA]</scope>
    <source>
        <strain evidence="2 3">BO-16</strain>
    </source>
</reference>
<dbReference type="EMBL" id="RJJQ01000048">
    <property type="protein sequence ID" value="RNI16460.1"/>
    <property type="molecule type" value="Genomic_DNA"/>
</dbReference>
<organism evidence="2 3">
    <name type="scientific">Flexivirga caeni</name>
    <dbReference type="NCBI Taxonomy" id="2294115"/>
    <lineage>
        <taxon>Bacteria</taxon>
        <taxon>Bacillati</taxon>
        <taxon>Actinomycetota</taxon>
        <taxon>Actinomycetes</taxon>
        <taxon>Micrococcales</taxon>
        <taxon>Dermacoccaceae</taxon>
        <taxon>Flexivirga</taxon>
    </lineage>
</organism>
<feature type="compositionally biased region" description="Low complexity" evidence="1">
    <location>
        <begin position="25"/>
        <end position="46"/>
    </location>
</feature>
<comment type="caution">
    <text evidence="2">The sequence shown here is derived from an EMBL/GenBank/DDBJ whole genome shotgun (WGS) entry which is preliminary data.</text>
</comment>
<evidence type="ECO:0000256" key="1">
    <source>
        <dbReference type="SAM" id="MobiDB-lite"/>
    </source>
</evidence>